<keyword evidence="7 8" id="KW-0472">Membrane</keyword>
<comment type="function">
    <text evidence="8">The phosphoenolpyruvate-dependent sugar phosphotransferase system (PTS), a major carbohydrate active -transport system, catalyzes the phosphorylation of incoming sugar substrates concomitant with their translocation across the cell membrane.</text>
</comment>
<evidence type="ECO:0000256" key="8">
    <source>
        <dbReference type="PIRNR" id="PIRNR006351"/>
    </source>
</evidence>
<dbReference type="NCBIfam" id="TIGR00410">
    <property type="entry name" value="lacE"/>
    <property type="match status" value="1"/>
</dbReference>
<keyword evidence="2 8" id="KW-0813">Transport</keyword>
<feature type="transmembrane region" description="Helical" evidence="9">
    <location>
        <begin position="32"/>
        <end position="53"/>
    </location>
</feature>
<reference evidence="11 12" key="1">
    <citation type="submission" date="2014-04" db="EMBL/GenBank/DDBJ databases">
        <authorList>
            <person name="Hornung B.V."/>
        </authorList>
    </citation>
    <scope>NUCLEOTIDE SEQUENCE [LARGE SCALE GENOMIC DNA]</scope>
    <source>
        <strain evidence="11 12">CRIB</strain>
    </source>
</reference>
<dbReference type="GO" id="GO:0008982">
    <property type="term" value="F:protein-N(PI)-phosphohistidine-sugar phosphotransferase activity"/>
    <property type="evidence" value="ECO:0007669"/>
    <property type="project" value="UniProtKB-UniRule"/>
</dbReference>
<dbReference type="EMBL" id="LN555523">
    <property type="protein sequence ID" value="CED93561.1"/>
    <property type="molecule type" value="Genomic_DNA"/>
</dbReference>
<dbReference type="KEGG" id="ril:CRIB_809"/>
<dbReference type="GO" id="GO:0009401">
    <property type="term" value="P:phosphoenolpyruvate-dependent sugar phosphotransferase system"/>
    <property type="evidence" value="ECO:0007669"/>
    <property type="project" value="InterPro"/>
</dbReference>
<dbReference type="GO" id="GO:1901264">
    <property type="term" value="P:carbohydrate derivative transport"/>
    <property type="evidence" value="ECO:0007669"/>
    <property type="project" value="TreeGrafter"/>
</dbReference>
<dbReference type="Pfam" id="PF02378">
    <property type="entry name" value="PTS_EIIC"/>
    <property type="match status" value="1"/>
</dbReference>
<dbReference type="AlphaFoldDB" id="A0A1V1I004"/>
<feature type="transmembrane region" description="Helical" evidence="9">
    <location>
        <begin position="352"/>
        <end position="376"/>
    </location>
</feature>
<feature type="transmembrane region" description="Helical" evidence="9">
    <location>
        <begin position="103"/>
        <end position="124"/>
    </location>
</feature>
<evidence type="ECO:0000256" key="7">
    <source>
        <dbReference type="ARBA" id="ARBA00023136"/>
    </source>
</evidence>
<evidence type="ECO:0000256" key="4">
    <source>
        <dbReference type="ARBA" id="ARBA00022597"/>
    </source>
</evidence>
<comment type="subcellular location">
    <subcellularLocation>
        <location evidence="1">Cell membrane</location>
        <topology evidence="1">Multi-pass membrane protein</topology>
    </subcellularLocation>
</comment>
<evidence type="ECO:0000256" key="6">
    <source>
        <dbReference type="ARBA" id="ARBA00022989"/>
    </source>
</evidence>
<dbReference type="PANTHER" id="PTHR33989:SF11">
    <property type="entry name" value="LICHENAN PERMEASE IIC COMPONENT"/>
    <property type="match status" value="1"/>
</dbReference>
<dbReference type="GO" id="GO:0005886">
    <property type="term" value="C:plasma membrane"/>
    <property type="evidence" value="ECO:0007669"/>
    <property type="project" value="UniProtKB-SubCell"/>
</dbReference>
<evidence type="ECO:0000313" key="11">
    <source>
        <dbReference type="EMBL" id="CED93561.1"/>
    </source>
</evidence>
<accession>A0A1V1I004</accession>
<evidence type="ECO:0000256" key="1">
    <source>
        <dbReference type="ARBA" id="ARBA00004651"/>
    </source>
</evidence>
<dbReference type="PANTHER" id="PTHR33989">
    <property type="match status" value="1"/>
</dbReference>
<organism evidence="11 12">
    <name type="scientific">Romboutsia ilealis</name>
    <dbReference type="NCBI Taxonomy" id="1115758"/>
    <lineage>
        <taxon>Bacteria</taxon>
        <taxon>Bacillati</taxon>
        <taxon>Bacillota</taxon>
        <taxon>Clostridia</taxon>
        <taxon>Peptostreptococcales</taxon>
        <taxon>Peptostreptococcaceae</taxon>
        <taxon>Romboutsia</taxon>
    </lineage>
</organism>
<keyword evidence="11" id="KW-0808">Transferase</keyword>
<keyword evidence="4 8" id="KW-0762">Sugar transport</keyword>
<evidence type="ECO:0000313" key="12">
    <source>
        <dbReference type="Proteomes" id="UP000245622"/>
    </source>
</evidence>
<keyword evidence="6 9" id="KW-1133">Transmembrane helix</keyword>
<dbReference type="InterPro" id="IPR004501">
    <property type="entry name" value="PTS_EIIC_3"/>
</dbReference>
<feature type="transmembrane region" description="Helical" evidence="9">
    <location>
        <begin position="293"/>
        <end position="313"/>
    </location>
</feature>
<keyword evidence="3 8" id="KW-1003">Cell membrane</keyword>
<name>A0A1V1I004_9FIRM</name>
<evidence type="ECO:0000256" key="2">
    <source>
        <dbReference type="ARBA" id="ARBA00022448"/>
    </source>
</evidence>
<feature type="transmembrane region" description="Helical" evidence="9">
    <location>
        <begin position="325"/>
        <end position="346"/>
    </location>
</feature>
<proteinExistence type="predicted"/>
<sequence length="449" mass="49034">MNRFMSGLEKVLMPLAEKIGQNKLLIAIRDGFLVSSPLLIIGSIFLLIANFPIPGWEEFWAQFFGADWTAKLSHPVAATFDVMTLLAVFGIGYSYAKQTDVDPIASAAVAMVAFFILTPFSIGYTPEGATEAVSITGIPLGWMGSKGMFVGMITAITSVKLFGAVTKKGWVIKMPEGVPPTVAKSFAALIPSAVVMVVYFIINTLFGLTPYGNVHEFIYKFLQMPLLHLGNSLGAMVVAYIFLHFFWFFGINGGSVVGAVYNPILKILSAENLEAFKAGIEIPNIITGQFQDMFATFGGAGSTLSLLIAMILICKSKRIKSLGKLSVLPGIFGINEPIIFGLPIMLNPILLVPFVLVPTVNIIITYFCMSAGLVPLTNGVQLPWTTPIIFSGFLTTGWQGAVLQVILLILGVFMYMPFIKMLDNQYLKEEKEHEEDDLDEDLSFDDLTF</sequence>
<feature type="transmembrane region" description="Helical" evidence="9">
    <location>
        <begin position="186"/>
        <end position="208"/>
    </location>
</feature>
<evidence type="ECO:0000259" key="10">
    <source>
        <dbReference type="PROSITE" id="PS51105"/>
    </source>
</evidence>
<dbReference type="PROSITE" id="PS51105">
    <property type="entry name" value="PTS_EIIC_TYPE_3"/>
    <property type="match status" value="1"/>
</dbReference>
<dbReference type="Proteomes" id="UP000245622">
    <property type="component" value="Chromosome 1"/>
</dbReference>
<dbReference type="InterPro" id="IPR051088">
    <property type="entry name" value="PTS_Sugar-EIIC/EIIB"/>
</dbReference>
<evidence type="ECO:0000256" key="9">
    <source>
        <dbReference type="SAM" id="Phobius"/>
    </source>
</evidence>
<dbReference type="RefSeq" id="WP_180703267.1">
    <property type="nucleotide sequence ID" value="NZ_CAOJQT010000055.1"/>
</dbReference>
<keyword evidence="5 9" id="KW-0812">Transmembrane</keyword>
<protein>
    <recommendedName>
        <fullName evidence="8">Permease IIC component</fullName>
    </recommendedName>
</protein>
<dbReference type="NCBIfam" id="TIGR00359">
    <property type="entry name" value="cello_pts_IIC"/>
    <property type="match status" value="1"/>
</dbReference>
<dbReference type="InterPro" id="IPR003352">
    <property type="entry name" value="PTS_EIIC"/>
</dbReference>
<feature type="domain" description="PTS EIIC type-3" evidence="10">
    <location>
        <begin position="8"/>
        <end position="418"/>
    </location>
</feature>
<feature type="transmembrane region" description="Helical" evidence="9">
    <location>
        <begin position="73"/>
        <end position="96"/>
    </location>
</feature>
<dbReference type="GeneID" id="82204991"/>
<dbReference type="PIRSF" id="PIRSF006351">
    <property type="entry name" value="PTS_EIIC-Cellobiose"/>
    <property type="match status" value="1"/>
</dbReference>
<dbReference type="InterPro" id="IPR004796">
    <property type="entry name" value="PTS_IIC_cello"/>
</dbReference>
<evidence type="ECO:0000256" key="3">
    <source>
        <dbReference type="ARBA" id="ARBA00022475"/>
    </source>
</evidence>
<evidence type="ECO:0000256" key="5">
    <source>
        <dbReference type="ARBA" id="ARBA00022692"/>
    </source>
</evidence>
<keyword evidence="12" id="KW-1185">Reference proteome</keyword>
<feature type="transmembrane region" description="Helical" evidence="9">
    <location>
        <begin position="229"/>
        <end position="249"/>
    </location>
</feature>
<feature type="transmembrane region" description="Helical" evidence="9">
    <location>
        <begin position="388"/>
        <end position="416"/>
    </location>
</feature>
<gene>
    <name evidence="11" type="ORF">CRIB_809</name>
</gene>